<dbReference type="HOGENOM" id="CLU_2470660_0_0_1"/>
<organism evidence="3 4">
    <name type="scientific">[Torrubiella] hemipterigena</name>
    <dbReference type="NCBI Taxonomy" id="1531966"/>
    <lineage>
        <taxon>Eukaryota</taxon>
        <taxon>Fungi</taxon>
        <taxon>Dikarya</taxon>
        <taxon>Ascomycota</taxon>
        <taxon>Pezizomycotina</taxon>
        <taxon>Sordariomycetes</taxon>
        <taxon>Hypocreomycetidae</taxon>
        <taxon>Hypocreales</taxon>
        <taxon>Clavicipitaceae</taxon>
        <taxon>Clavicipitaceae incertae sedis</taxon>
        <taxon>'Torrubiella' clade</taxon>
    </lineage>
</organism>
<accession>A0A0A1TLA9</accession>
<evidence type="ECO:0000256" key="1">
    <source>
        <dbReference type="SAM" id="MobiDB-lite"/>
    </source>
</evidence>
<feature type="signal peptide" evidence="2">
    <location>
        <begin position="1"/>
        <end position="16"/>
    </location>
</feature>
<evidence type="ECO:0000256" key="2">
    <source>
        <dbReference type="SAM" id="SignalP"/>
    </source>
</evidence>
<evidence type="ECO:0000313" key="3">
    <source>
        <dbReference type="EMBL" id="CEJ90797.1"/>
    </source>
</evidence>
<keyword evidence="4" id="KW-1185">Reference proteome</keyword>
<gene>
    <name evidence="3" type="ORF">VHEMI06554</name>
</gene>
<dbReference type="AlphaFoldDB" id="A0A0A1TLA9"/>
<name>A0A0A1TLA9_9HYPO</name>
<feature type="chain" id="PRO_5001979527" evidence="2">
    <location>
        <begin position="17"/>
        <end position="88"/>
    </location>
</feature>
<feature type="region of interest" description="Disordered" evidence="1">
    <location>
        <begin position="68"/>
        <end position="88"/>
    </location>
</feature>
<evidence type="ECO:0000313" key="4">
    <source>
        <dbReference type="Proteomes" id="UP000039046"/>
    </source>
</evidence>
<dbReference type="Proteomes" id="UP000039046">
    <property type="component" value="Unassembled WGS sequence"/>
</dbReference>
<proteinExistence type="predicted"/>
<dbReference type="EMBL" id="CDHN01000003">
    <property type="protein sequence ID" value="CEJ90797.1"/>
    <property type="molecule type" value="Genomic_DNA"/>
</dbReference>
<sequence>MKFTLAVSVFAVGIMAAPLPQIGLPGGLGGLTSLLNAVPLLGGSLGGLGRTGEPKPVAKEELQKPVLIEKKPAMNEAKPAMSEKKPVA</sequence>
<keyword evidence="2" id="KW-0732">Signal</keyword>
<reference evidence="3 4" key="1">
    <citation type="journal article" date="2015" name="Genome Announc.">
        <title>Draft Genome Sequence and Gene Annotation of the Entomopathogenic Fungus Verticillium hemipterigenum.</title>
        <authorList>
            <person name="Horn F."/>
            <person name="Habel A."/>
            <person name="Scharf D.H."/>
            <person name="Dworschak J."/>
            <person name="Brakhage A.A."/>
            <person name="Guthke R."/>
            <person name="Hertweck C."/>
            <person name="Linde J."/>
        </authorList>
    </citation>
    <scope>NUCLEOTIDE SEQUENCE [LARGE SCALE GENOMIC DNA]</scope>
</reference>
<protein>
    <submittedName>
        <fullName evidence="3">Uncharacterized protein</fullName>
    </submittedName>
</protein>